<dbReference type="RefSeq" id="WP_042232901.1">
    <property type="nucleotide sequence ID" value="NZ_CP026520.1"/>
</dbReference>
<dbReference type="KEGG" id="pchi:PC41400_21690"/>
<dbReference type="Proteomes" id="UP000288943">
    <property type="component" value="Chromosome"/>
</dbReference>
<protein>
    <submittedName>
        <fullName evidence="2">Uncharacterized protein</fullName>
    </submittedName>
</protein>
<name>A0A410X0A4_9BACL</name>
<reference evidence="1 4" key="2">
    <citation type="submission" date="2022-05" db="EMBL/GenBank/DDBJ databases">
        <title>Genome Sequencing of Bee-Associated Microbes.</title>
        <authorList>
            <person name="Dunlap C."/>
        </authorList>
    </citation>
    <scope>NUCLEOTIDE SEQUENCE [LARGE SCALE GENOMIC DNA]</scope>
    <source>
        <strain evidence="1 4">NRRL B-23120</strain>
    </source>
</reference>
<dbReference type="AlphaFoldDB" id="A0A410X0A4"/>
<sequence>MKAIQGFQIEDIDGCEFVQSTNIGKLMISHHQDFDGYYTGMIHVIYPDASHEAITREESQSMLDSGEWLVVR</sequence>
<organism evidence="2 3">
    <name type="scientific">Paenibacillus chitinolyticus</name>
    <dbReference type="NCBI Taxonomy" id="79263"/>
    <lineage>
        <taxon>Bacteria</taxon>
        <taxon>Bacillati</taxon>
        <taxon>Bacillota</taxon>
        <taxon>Bacilli</taxon>
        <taxon>Bacillales</taxon>
        <taxon>Paenibacillaceae</taxon>
        <taxon>Paenibacillus</taxon>
    </lineage>
</organism>
<accession>A0A410X0A4</accession>
<keyword evidence="4" id="KW-1185">Reference proteome</keyword>
<dbReference type="EMBL" id="JAMDMJ010000054">
    <property type="protein sequence ID" value="MCY9599689.1"/>
    <property type="molecule type" value="Genomic_DNA"/>
</dbReference>
<evidence type="ECO:0000313" key="1">
    <source>
        <dbReference type="EMBL" id="MCY9599689.1"/>
    </source>
</evidence>
<dbReference type="GeneID" id="95377408"/>
<dbReference type="OrthoDB" id="2660227at2"/>
<evidence type="ECO:0000313" key="2">
    <source>
        <dbReference type="EMBL" id="QAV20135.1"/>
    </source>
</evidence>
<dbReference type="EMBL" id="CP026520">
    <property type="protein sequence ID" value="QAV20135.1"/>
    <property type="molecule type" value="Genomic_DNA"/>
</dbReference>
<reference evidence="2 3" key="1">
    <citation type="submission" date="2018-01" db="EMBL/GenBank/DDBJ databases">
        <title>The whole genome sequencing and assembly of Paenibacillus chitinolyticus KCCM 41400 strain.</title>
        <authorList>
            <person name="Kim J.-Y."/>
            <person name="Park M.-K."/>
            <person name="Lee Y.-J."/>
            <person name="Yi H."/>
            <person name="Bahn Y.-S."/>
            <person name="Kim J.F."/>
            <person name="Lee D.-W."/>
        </authorList>
    </citation>
    <scope>NUCLEOTIDE SEQUENCE [LARGE SCALE GENOMIC DNA]</scope>
    <source>
        <strain evidence="2 3">KCCM 41400</strain>
    </source>
</reference>
<evidence type="ECO:0000313" key="3">
    <source>
        <dbReference type="Proteomes" id="UP000288943"/>
    </source>
</evidence>
<proteinExistence type="predicted"/>
<evidence type="ECO:0000313" key="4">
    <source>
        <dbReference type="Proteomes" id="UP001527202"/>
    </source>
</evidence>
<dbReference type="Proteomes" id="UP001527202">
    <property type="component" value="Unassembled WGS sequence"/>
</dbReference>
<gene>
    <name evidence="1" type="ORF">M5X16_28490</name>
    <name evidence="2" type="ORF">PC41400_21690</name>
</gene>